<dbReference type="AlphaFoldDB" id="A0A494TL75"/>
<sequence length="586" mass="64655">MSSNERSEEEQRGFYTAVVDRALEAQAQAGATTRLIELAGIRIRLVFAGQRLLDEFMGALAHLELVDWVGATDATFHLWDTESTGVAMLPPPLPSESFTDRGDLWGFSSFRYRSAFHWSEYSVCVFDSETQIGAYWVNRTSNLPYWARSSPMRTLFHWLMERHGRQLLHAAAIGTDAGGVLIVGKGGVGKSTTSLSSLVRGLRFAGDDYVVVGFDPEPTVWSLYCTAKVTPQQLAAFPDLEPLADPIGPGDEKAVIRLYPDHAERFARSLPLRWLVTPRFGEGPETRFEPISQVALHQAAAFTTLLQLPHAGATTHAFVARLIDALPGAQMTLGSDVSAVPGAIVRLIEEGADVEQARHAARPLVTVIVPVFNGAHFLESAIASIVAQRYPALEIIIVDDGSTDEIEAAVAASPVDVRFFRQMNAGPAAARNRGLRDASGDLIAFLDVDDLWPEGTIEALFEIMEATPEADVVIGRAQMARIIDDCEDSFYDESGGAYPYYIGSALYRRRVFDRIGLFDDGLRFAEDTDWFQRLKERGGDLRRIERTTLVVRRHGGNMTEGKTRVELGMIQALKRALDRRRAQAES</sequence>
<dbReference type="Gene3D" id="3.90.550.10">
    <property type="entry name" value="Spore Coat Polysaccharide Biosynthesis Protein SpsA, Chain A"/>
    <property type="match status" value="1"/>
</dbReference>
<dbReference type="SUPFAM" id="SSF53795">
    <property type="entry name" value="PEP carboxykinase-like"/>
    <property type="match status" value="1"/>
</dbReference>
<dbReference type="EMBL" id="CP032829">
    <property type="protein sequence ID" value="AYJ85865.1"/>
    <property type="molecule type" value="Genomic_DNA"/>
</dbReference>
<name>A0A494TL75_SPHPE</name>
<dbReference type="Pfam" id="PF00535">
    <property type="entry name" value="Glycos_transf_2"/>
    <property type="match status" value="1"/>
</dbReference>
<evidence type="ECO:0000313" key="2">
    <source>
        <dbReference type="EMBL" id="AYJ85865.1"/>
    </source>
</evidence>
<protein>
    <submittedName>
        <fullName evidence="2">Glycosyltransferase</fullName>
    </submittedName>
</protein>
<dbReference type="Proteomes" id="UP000276254">
    <property type="component" value="Chromosome"/>
</dbReference>
<feature type="domain" description="Glycosyltransferase 2-like" evidence="1">
    <location>
        <begin position="366"/>
        <end position="476"/>
    </location>
</feature>
<dbReference type="InterPro" id="IPR029044">
    <property type="entry name" value="Nucleotide-diphossugar_trans"/>
</dbReference>
<keyword evidence="2" id="KW-0808">Transferase</keyword>
<dbReference type="RefSeq" id="WP_121152490.1">
    <property type="nucleotide sequence ID" value="NZ_CP032829.1"/>
</dbReference>
<accession>A0A494TL75</accession>
<evidence type="ECO:0000259" key="1">
    <source>
        <dbReference type="Pfam" id="PF00535"/>
    </source>
</evidence>
<dbReference type="CDD" id="cd00761">
    <property type="entry name" value="Glyco_tranf_GTA_type"/>
    <property type="match status" value="1"/>
</dbReference>
<gene>
    <name evidence="2" type="ORF">D3Y57_07615</name>
</gene>
<dbReference type="PANTHER" id="PTHR22916:SF3">
    <property type="entry name" value="UDP-GLCNAC:BETAGAL BETA-1,3-N-ACETYLGLUCOSAMINYLTRANSFERASE-LIKE PROTEIN 1"/>
    <property type="match status" value="1"/>
</dbReference>
<dbReference type="KEGG" id="spha:D3Y57_07615"/>
<dbReference type="InterPro" id="IPR001173">
    <property type="entry name" value="Glyco_trans_2-like"/>
</dbReference>
<reference evidence="2 3" key="1">
    <citation type="submission" date="2018-09" db="EMBL/GenBank/DDBJ databases">
        <title>Sphingomonas peninsula sp. nov., isolated from fildes peninsula, Antarctic soil.</title>
        <authorList>
            <person name="Yingchao G."/>
        </authorList>
    </citation>
    <scope>NUCLEOTIDE SEQUENCE [LARGE SCALE GENOMIC DNA]</scope>
    <source>
        <strain evidence="2 3">YZ-8</strain>
    </source>
</reference>
<dbReference type="Gene3D" id="3.40.50.300">
    <property type="entry name" value="P-loop containing nucleotide triphosphate hydrolases"/>
    <property type="match status" value="1"/>
</dbReference>
<dbReference type="PANTHER" id="PTHR22916">
    <property type="entry name" value="GLYCOSYLTRANSFERASE"/>
    <property type="match status" value="1"/>
</dbReference>
<dbReference type="SUPFAM" id="SSF53448">
    <property type="entry name" value="Nucleotide-diphospho-sugar transferases"/>
    <property type="match status" value="1"/>
</dbReference>
<evidence type="ECO:0000313" key="3">
    <source>
        <dbReference type="Proteomes" id="UP000276254"/>
    </source>
</evidence>
<dbReference type="OrthoDB" id="114108at2"/>
<organism evidence="2 3">
    <name type="scientific">Sphingomonas paeninsulae</name>
    <dbReference type="NCBI Taxonomy" id="2319844"/>
    <lineage>
        <taxon>Bacteria</taxon>
        <taxon>Pseudomonadati</taxon>
        <taxon>Pseudomonadota</taxon>
        <taxon>Alphaproteobacteria</taxon>
        <taxon>Sphingomonadales</taxon>
        <taxon>Sphingomonadaceae</taxon>
        <taxon>Sphingomonas</taxon>
    </lineage>
</organism>
<dbReference type="GO" id="GO:0016758">
    <property type="term" value="F:hexosyltransferase activity"/>
    <property type="evidence" value="ECO:0007669"/>
    <property type="project" value="UniProtKB-ARBA"/>
</dbReference>
<dbReference type="InterPro" id="IPR027417">
    <property type="entry name" value="P-loop_NTPase"/>
</dbReference>
<proteinExistence type="predicted"/>
<keyword evidence="3" id="KW-1185">Reference proteome</keyword>